<accession>A0A6J4LU94</accession>
<proteinExistence type="predicted"/>
<dbReference type="AlphaFoldDB" id="A0A6J4LU94"/>
<feature type="non-terminal residue" evidence="2">
    <location>
        <position position="1"/>
    </location>
</feature>
<feature type="compositionally biased region" description="Basic and acidic residues" evidence="1">
    <location>
        <begin position="209"/>
        <end position="223"/>
    </location>
</feature>
<protein>
    <submittedName>
        <fullName evidence="2">Uncharacterized protein</fullName>
    </submittedName>
</protein>
<feature type="compositionally biased region" description="Basic residues" evidence="1">
    <location>
        <begin position="10"/>
        <end position="30"/>
    </location>
</feature>
<feature type="compositionally biased region" description="Basic residues" evidence="1">
    <location>
        <begin position="45"/>
        <end position="69"/>
    </location>
</feature>
<gene>
    <name evidence="2" type="ORF">AVDCRST_MAG68-3058</name>
</gene>
<feature type="compositionally biased region" description="Basic residues" evidence="1">
    <location>
        <begin position="122"/>
        <end position="136"/>
    </location>
</feature>
<feature type="region of interest" description="Disordered" evidence="1">
    <location>
        <begin position="1"/>
        <end position="235"/>
    </location>
</feature>
<feature type="non-terminal residue" evidence="2">
    <location>
        <position position="279"/>
    </location>
</feature>
<feature type="compositionally biased region" description="Low complexity" evidence="1">
    <location>
        <begin position="186"/>
        <end position="205"/>
    </location>
</feature>
<reference evidence="2" key="1">
    <citation type="submission" date="2020-02" db="EMBL/GenBank/DDBJ databases">
        <authorList>
            <person name="Meier V. D."/>
        </authorList>
    </citation>
    <scope>NUCLEOTIDE SEQUENCE</scope>
    <source>
        <strain evidence="2">AVDCRST_MAG68</strain>
    </source>
</reference>
<dbReference type="EMBL" id="CADCTW010000146">
    <property type="protein sequence ID" value="CAA9342518.1"/>
    <property type="molecule type" value="Genomic_DNA"/>
</dbReference>
<name>A0A6J4LU94_9BACT</name>
<evidence type="ECO:0000256" key="1">
    <source>
        <dbReference type="SAM" id="MobiDB-lite"/>
    </source>
</evidence>
<sequence>ESAHPEHRGPGRRPAGRRDRPHRRAGRPRRLLGVLVWKLAQPRAGQRHGRGGRRHLSPLRRPHAPHRAGRGAAVPAAGDRRHLPHGRAALGAPVHGAERAADQPSRLRGVRPRLRAPAPPPAHRHGVPPLRGRRSLPHAPGRGVVPGRGHGALRVQPQQPQAHLAGAGLRGRRHPAGGAGQGAGRGASRPAPGGAPAAGARLPGGPVRPGRDAGPRQLPRRDGCAGQGALLPPGRGRRVLRLADGDRPALGRRGDAAQGCGLPALQHRAARGGRAFHLL</sequence>
<evidence type="ECO:0000313" key="2">
    <source>
        <dbReference type="EMBL" id="CAA9342518.1"/>
    </source>
</evidence>
<organism evidence="2">
    <name type="scientific">uncultured Gemmatimonadota bacterium</name>
    <dbReference type="NCBI Taxonomy" id="203437"/>
    <lineage>
        <taxon>Bacteria</taxon>
        <taxon>Pseudomonadati</taxon>
        <taxon>Gemmatimonadota</taxon>
        <taxon>environmental samples</taxon>
    </lineage>
</organism>